<sequence>MYGKRARWSRGPVTGDEMIEQETRGKAKTFEMIGGWGGKVTGSIPIGPDGRLGEPDFDWTGGQATAKRRDP</sequence>
<organism evidence="2">
    <name type="scientific">uncultured Alphaproteobacteria bacterium</name>
    <dbReference type="NCBI Taxonomy" id="91750"/>
    <lineage>
        <taxon>Bacteria</taxon>
        <taxon>Pseudomonadati</taxon>
        <taxon>Pseudomonadota</taxon>
        <taxon>Alphaproteobacteria</taxon>
        <taxon>environmental samples</taxon>
    </lineage>
</organism>
<evidence type="ECO:0000256" key="1">
    <source>
        <dbReference type="SAM" id="MobiDB-lite"/>
    </source>
</evidence>
<dbReference type="AlphaFoldDB" id="A0A212KB57"/>
<evidence type="ECO:0000313" key="2">
    <source>
        <dbReference type="EMBL" id="SBW08735.1"/>
    </source>
</evidence>
<reference evidence="2" key="1">
    <citation type="submission" date="2016-04" db="EMBL/GenBank/DDBJ databases">
        <authorList>
            <person name="Evans L.H."/>
            <person name="Alamgir A."/>
            <person name="Owens N."/>
            <person name="Weber N.D."/>
            <person name="Virtaneva K."/>
            <person name="Barbian K."/>
            <person name="Babar A."/>
            <person name="Rosenke K."/>
        </authorList>
    </citation>
    <scope>NUCLEOTIDE SEQUENCE</scope>
    <source>
        <strain evidence="2">86</strain>
    </source>
</reference>
<proteinExistence type="predicted"/>
<protein>
    <submittedName>
        <fullName evidence="2">Uncharacterized protein</fullName>
    </submittedName>
</protein>
<dbReference type="EMBL" id="FLUO01000001">
    <property type="protein sequence ID" value="SBW08735.1"/>
    <property type="molecule type" value="Genomic_DNA"/>
</dbReference>
<accession>A0A212KB57</accession>
<gene>
    <name evidence="2" type="ORF">KL86APRO_12444</name>
</gene>
<feature type="region of interest" description="Disordered" evidence="1">
    <location>
        <begin position="41"/>
        <end position="71"/>
    </location>
</feature>
<name>A0A212KB57_9PROT</name>